<feature type="transmembrane region" description="Helical" evidence="6">
    <location>
        <begin position="324"/>
        <end position="347"/>
    </location>
</feature>
<feature type="transmembrane region" description="Helical" evidence="6">
    <location>
        <begin position="292"/>
        <end position="312"/>
    </location>
</feature>
<evidence type="ECO:0000256" key="2">
    <source>
        <dbReference type="ARBA" id="ARBA00022475"/>
    </source>
</evidence>
<keyword evidence="8" id="KW-1185">Reference proteome</keyword>
<feature type="transmembrane region" description="Helical" evidence="6">
    <location>
        <begin position="12"/>
        <end position="32"/>
    </location>
</feature>
<dbReference type="Pfam" id="PF01943">
    <property type="entry name" value="Polysacc_synt"/>
    <property type="match status" value="1"/>
</dbReference>
<comment type="caution">
    <text evidence="7">The sequence shown here is derived from an EMBL/GenBank/DDBJ whole genome shotgun (WGS) entry which is preliminary data.</text>
</comment>
<feature type="transmembrane region" description="Helical" evidence="6">
    <location>
        <begin position="384"/>
        <end position="406"/>
    </location>
</feature>
<evidence type="ECO:0000256" key="4">
    <source>
        <dbReference type="ARBA" id="ARBA00022989"/>
    </source>
</evidence>
<dbReference type="OrthoDB" id="103403at2"/>
<evidence type="ECO:0000256" key="6">
    <source>
        <dbReference type="SAM" id="Phobius"/>
    </source>
</evidence>
<feature type="transmembrane region" description="Helical" evidence="6">
    <location>
        <begin position="143"/>
        <end position="162"/>
    </location>
</feature>
<accession>A0A368U590</accession>
<dbReference type="InterPro" id="IPR050833">
    <property type="entry name" value="Poly_Biosynth_Transport"/>
</dbReference>
<dbReference type="InterPro" id="IPR002797">
    <property type="entry name" value="Polysacc_synth"/>
</dbReference>
<evidence type="ECO:0000256" key="1">
    <source>
        <dbReference type="ARBA" id="ARBA00004651"/>
    </source>
</evidence>
<keyword evidence="4 6" id="KW-1133">Transmembrane helix</keyword>
<comment type="subcellular location">
    <subcellularLocation>
        <location evidence="1">Cell membrane</location>
        <topology evidence="1">Multi-pass membrane protein</topology>
    </subcellularLocation>
</comment>
<dbReference type="EMBL" id="QPIJ01000017">
    <property type="protein sequence ID" value="RCV92185.1"/>
    <property type="molecule type" value="Genomic_DNA"/>
</dbReference>
<evidence type="ECO:0000256" key="3">
    <source>
        <dbReference type="ARBA" id="ARBA00022692"/>
    </source>
</evidence>
<dbReference type="PANTHER" id="PTHR30250">
    <property type="entry name" value="PST FAMILY PREDICTED COLANIC ACID TRANSPORTER"/>
    <property type="match status" value="1"/>
</dbReference>
<feature type="transmembrane region" description="Helical" evidence="6">
    <location>
        <begin position="44"/>
        <end position="62"/>
    </location>
</feature>
<dbReference type="GO" id="GO:0005886">
    <property type="term" value="C:plasma membrane"/>
    <property type="evidence" value="ECO:0007669"/>
    <property type="project" value="UniProtKB-SubCell"/>
</dbReference>
<evidence type="ECO:0000256" key="5">
    <source>
        <dbReference type="ARBA" id="ARBA00023136"/>
    </source>
</evidence>
<gene>
    <name evidence="7" type="ORF">DU506_09300</name>
</gene>
<evidence type="ECO:0000313" key="8">
    <source>
        <dbReference type="Proteomes" id="UP000253204"/>
    </source>
</evidence>
<organism evidence="7 8">
    <name type="scientific">Vreelandella rituensis</name>
    <dbReference type="NCBI Taxonomy" id="2282306"/>
    <lineage>
        <taxon>Bacteria</taxon>
        <taxon>Pseudomonadati</taxon>
        <taxon>Pseudomonadota</taxon>
        <taxon>Gammaproteobacteria</taxon>
        <taxon>Oceanospirillales</taxon>
        <taxon>Halomonadaceae</taxon>
        <taxon>Vreelandella</taxon>
    </lineage>
</organism>
<name>A0A368U590_9GAMM</name>
<keyword evidence="3 6" id="KW-0812">Transmembrane</keyword>
<keyword evidence="5 6" id="KW-0472">Membrane</keyword>
<evidence type="ECO:0000313" key="7">
    <source>
        <dbReference type="EMBL" id="RCV92185.1"/>
    </source>
</evidence>
<dbReference type="PANTHER" id="PTHR30250:SF11">
    <property type="entry name" value="O-ANTIGEN TRANSPORTER-RELATED"/>
    <property type="match status" value="1"/>
</dbReference>
<feature type="transmembrane region" description="Helical" evidence="6">
    <location>
        <begin position="83"/>
        <end position="110"/>
    </location>
</feature>
<evidence type="ECO:0008006" key="9">
    <source>
        <dbReference type="Google" id="ProtNLM"/>
    </source>
</evidence>
<feature type="transmembrane region" description="Helical" evidence="6">
    <location>
        <begin position="116"/>
        <end position="134"/>
    </location>
</feature>
<proteinExistence type="predicted"/>
<protein>
    <recommendedName>
        <fullName evidence="9">Flippase</fullName>
    </recommendedName>
</protein>
<dbReference type="AlphaFoldDB" id="A0A368U590"/>
<feature type="transmembrane region" description="Helical" evidence="6">
    <location>
        <begin position="174"/>
        <end position="191"/>
    </location>
</feature>
<reference evidence="7 8" key="1">
    <citation type="submission" date="2018-07" db="EMBL/GenBank/DDBJ databases">
        <title>Halomonas rutogse sp. nov., isolated from Lake TangqianCo on Tibetan Plateau.</title>
        <authorList>
            <person name="Lu H."/>
            <person name="Xing P."/>
            <person name="Wu Q."/>
        </authorList>
    </citation>
    <scope>NUCLEOTIDE SEQUENCE [LARGE SCALE GENOMIC DNA]</scope>
    <source>
        <strain evidence="7 8">TQ8S</strain>
    </source>
</reference>
<keyword evidence="2" id="KW-1003">Cell membrane</keyword>
<dbReference type="Proteomes" id="UP000253204">
    <property type="component" value="Unassembled WGS sequence"/>
</dbReference>
<feature type="transmembrane region" description="Helical" evidence="6">
    <location>
        <begin position="354"/>
        <end position="378"/>
    </location>
</feature>
<sequence>MIRLLKVIKNAAYLIFIQGLGYLSPLLVSYLIIDRSGIEAFGQYSIYFSIALYCQVLFDMGHQFTATRRIAGAVENRAYISSVYWNAYAVKALVLVLGLLLATAIASVSAIEFEKLLAAVGYGAAAASLPIWFFHGTDRFRHVALLVFVSRALSLLLIYFLYDNADSITTVLWHQSWPNIVLALAILCVLLRSEKLTSLGQVTVNIREEFRGTLHVMSSSLGGSAMANMPVLVLGILKDDFLAGVYAGADRLIKVLASALLPISQAAFPANSAQFAESAAAGVRSVLKLGSLLLIAFVIMLGAVWAFGDFYFRYFQLPDESRLVFVILLGWLFWGVLNNIVGIQGLLAAGHGKVYNLAVWMAVLVTLTLLITLIPRFGVVGTSFAIMLGEASMFFVMLSYVAWLMIKRRRGGKIS</sequence>